<dbReference type="FunFam" id="1.10.150.50:FF:000012">
    <property type="entry name" value="Poly [ADP-ribose] polymerase"/>
    <property type="match status" value="1"/>
</dbReference>
<keyword evidence="14" id="KW-0862">Zinc</keyword>
<organism evidence="29 30">
    <name type="scientific">Acanthaster planci</name>
    <name type="common">Crown-of-thorns starfish</name>
    <dbReference type="NCBI Taxonomy" id="133434"/>
    <lineage>
        <taxon>Eukaryota</taxon>
        <taxon>Metazoa</taxon>
        <taxon>Echinodermata</taxon>
        <taxon>Eleutherozoa</taxon>
        <taxon>Asterozoa</taxon>
        <taxon>Asteroidea</taxon>
        <taxon>Valvatacea</taxon>
        <taxon>Valvatida</taxon>
        <taxon>Acanthasteridae</taxon>
        <taxon>Acanthaster</taxon>
    </lineage>
</organism>
<dbReference type="Gene3D" id="6.20.320.10">
    <property type="match status" value="1"/>
</dbReference>
<protein>
    <recommendedName>
        <fullName evidence="25">Poly [ADP-ribose] polymerase</fullName>
        <shortName evidence="25">PARP</shortName>
        <ecNumber evidence="25">2.4.2.-</ecNumber>
    </recommendedName>
</protein>
<evidence type="ECO:0000256" key="7">
    <source>
        <dbReference type="ARBA" id="ARBA00022676"/>
    </source>
</evidence>
<feature type="repeat" description="ANK" evidence="24">
    <location>
        <begin position="240"/>
        <end position="272"/>
    </location>
</feature>
<dbReference type="Pfam" id="PF00023">
    <property type="entry name" value="Ank"/>
    <property type="match status" value="2"/>
</dbReference>
<keyword evidence="9" id="KW-0879">Wnt signaling pathway</keyword>
<evidence type="ECO:0000256" key="6">
    <source>
        <dbReference type="ARBA" id="ARBA00022490"/>
    </source>
</evidence>
<evidence type="ECO:0000256" key="13">
    <source>
        <dbReference type="ARBA" id="ARBA00022765"/>
    </source>
</evidence>
<proteinExistence type="inferred from homology"/>
<evidence type="ECO:0000259" key="28">
    <source>
        <dbReference type="PROSITE" id="PS51059"/>
    </source>
</evidence>
<feature type="repeat" description="ANK" evidence="24">
    <location>
        <begin position="677"/>
        <end position="709"/>
    </location>
</feature>
<keyword evidence="20" id="KW-0472">Membrane</keyword>
<dbReference type="GO" id="GO:0046872">
    <property type="term" value="F:metal ion binding"/>
    <property type="evidence" value="ECO:0007669"/>
    <property type="project" value="UniProtKB-KW"/>
</dbReference>
<keyword evidence="18" id="KW-0333">Golgi apparatus</keyword>
<evidence type="ECO:0000256" key="3">
    <source>
        <dbReference type="ARBA" id="ARBA00004496"/>
    </source>
</evidence>
<dbReference type="Pfam" id="PF00644">
    <property type="entry name" value="PARP"/>
    <property type="match status" value="1"/>
</dbReference>
<dbReference type="SUPFAM" id="SSF47769">
    <property type="entry name" value="SAM/Pointed domain"/>
    <property type="match status" value="1"/>
</dbReference>
<dbReference type="GO" id="GO:0016779">
    <property type="term" value="F:nucleotidyltransferase activity"/>
    <property type="evidence" value="ECO:0007669"/>
    <property type="project" value="UniProtKB-KW"/>
</dbReference>
<feature type="repeat" description="ANK" evidence="24">
    <location>
        <begin position="590"/>
        <end position="622"/>
    </location>
</feature>
<sequence>MASRRSALSSFLPISTGANEPHRELFEACRNGDISKVKKLANSTNVNAKDTAGRKSSPLHFAAGFGRKDVVEFLFQNGANVHSRDDGGLIPLHNACSFGHAEVVTLLLRHGADANARDNWNYTPLHEAAIKGKIDVCIVLLQNGADPNIRNTDGKTALDLADPPAKQVLLGEYKKDELLEAARSGNEEKLTGLITPLNVNCHASDGRRSTPLHLAAGYNRVSIVQLLLQHGADVHAKDKGGLVPLHNACSYGHFEVTELLIKHGANVNAMDLWKFTPLHEAASKTRLEVCSLLLSHGADPHIVNCHSKSAIDVTPTKELKEMLQYEYRGNAILEACRQADVTRVKKQIAPDLVNFKNPQTLDSPLHCTAGSVFPKRRQVAELLIKKGANVLDKNNEGLTPLHVATDKGYVEVMELFLENGAKVNSTDNMGQTPLHRAAREDIPEACRLLLSYGADTTVLSLQGFTPVQLASEGVQKIIQVEQRLNAVDESTEFLEYAKAGDLENIQALVSRNPHIVNCRDKEGRHSTPLHFAAGYNRVAVVDYLLQHGAYVHAKDKGGLVPLHNACSFGHYEVSELLIKHGAVVNAADLWKFTPLHEAAAKGKYEICKLLLKHGADPEKKNRDGHTALDLVKEGDQDVQDLLRGDAALLEAAKKGNLARVQKLVSPDNINCRDSQGRNSTPLHLAAGYNNVEVADYLLEHGADVNARDKGGLIPLHNASSYGHLDIASLLIKHNTCVNAVDRWNFTPLHEAAQKGRTQLCALLLAHGADPAMTNQEGQTPLDLATAEDVRSLLLDAMPQGTALAVARGHASPAPPVNTSALVPAPSTRRPGTGVASDEVDGPQGAVGGVGVGTPAPVGAATAKPAVTSTSQTGDGAADSGSIEGAGNPLDISIGSFLRSIQLDHLRDIFEKELISMDILVDMGHEELKEIGINAYGHRHKIIKGMERLTGGSITPNPHLSVHGNQGSILIDLAVDDKEYQSVVMEMQNTVREHRDNGQAGGIFSRYNIIKAQKVRNKKLWDRYLHRKKEVADENHGHDNERMLFHGSPFINAIVNKGFDERHAYIGGMFGAGIYFAEDSSKSNQYVYGIGGGTGCPAHKDRSCYVCHRQIIFCRVTLGKAFLQFSAMKMAHAPPGHHSVIGRPSSGGLAYSEYVIYRGEQAYPEYLITFQIVKPDASEK</sequence>
<evidence type="ECO:0000256" key="8">
    <source>
        <dbReference type="ARBA" id="ARBA00022679"/>
    </source>
</evidence>
<keyword evidence="17 25" id="KW-0520">NAD</keyword>
<keyword evidence="6" id="KW-0963">Cytoplasm</keyword>
<dbReference type="Gene3D" id="1.10.150.50">
    <property type="entry name" value="Transcription Factor, Ets-1"/>
    <property type="match status" value="1"/>
</dbReference>
<dbReference type="Gene3D" id="1.25.40.20">
    <property type="entry name" value="Ankyrin repeat-containing domain"/>
    <property type="match status" value="5"/>
</dbReference>
<dbReference type="KEGG" id="aplc:110981242"/>
<feature type="repeat" description="ANK" evidence="24">
    <location>
        <begin position="207"/>
        <end position="239"/>
    </location>
</feature>
<dbReference type="FunFam" id="1.25.40.20:FF:000021">
    <property type="entry name" value="Poly [ADP-ribose] polymerase"/>
    <property type="match status" value="1"/>
</dbReference>
<dbReference type="SUPFAM" id="SSF56399">
    <property type="entry name" value="ADP-ribosylation"/>
    <property type="match status" value="1"/>
</dbReference>
<dbReference type="OMA" id="TAETINC"/>
<dbReference type="FunFam" id="1.25.40.20:FF:000010">
    <property type="entry name" value="Poly [ADP-ribose] polymerase"/>
    <property type="match status" value="1"/>
</dbReference>
<evidence type="ECO:0000259" key="27">
    <source>
        <dbReference type="PROSITE" id="PS50105"/>
    </source>
</evidence>
<feature type="repeat" description="ANK" evidence="24">
    <location>
        <begin position="273"/>
        <end position="305"/>
    </location>
</feature>
<evidence type="ECO:0000256" key="16">
    <source>
        <dbReference type="ARBA" id="ARBA00022895"/>
    </source>
</evidence>
<dbReference type="SMART" id="SM00248">
    <property type="entry name" value="ANK"/>
    <property type="match status" value="17"/>
</dbReference>
<feature type="domain" description="SAM" evidence="27">
    <location>
        <begin position="892"/>
        <end position="951"/>
    </location>
</feature>
<evidence type="ECO:0000256" key="1">
    <source>
        <dbReference type="ARBA" id="ARBA00004123"/>
    </source>
</evidence>
<keyword evidence="10" id="KW-0548">Nucleotidyltransferase</keyword>
<feature type="repeat" description="ANK" evidence="24">
    <location>
        <begin position="710"/>
        <end position="742"/>
    </location>
</feature>
<feature type="repeat" description="ANK" evidence="24">
    <location>
        <begin position="429"/>
        <end position="461"/>
    </location>
</feature>
<evidence type="ECO:0000256" key="14">
    <source>
        <dbReference type="ARBA" id="ARBA00022833"/>
    </source>
</evidence>
<evidence type="ECO:0000256" key="12">
    <source>
        <dbReference type="ARBA" id="ARBA00022737"/>
    </source>
</evidence>
<dbReference type="AlphaFoldDB" id="A0A8B7YPF4"/>
<feature type="region of interest" description="Disordered" evidence="26">
    <location>
        <begin position="809"/>
        <end position="841"/>
    </location>
</feature>
<evidence type="ECO:0000313" key="30">
    <source>
        <dbReference type="RefSeq" id="XP_022094330.1"/>
    </source>
</evidence>
<dbReference type="RefSeq" id="XP_022094331.1">
    <property type="nucleotide sequence ID" value="XM_022238639.1"/>
</dbReference>
<dbReference type="InterPro" id="IPR001660">
    <property type="entry name" value="SAM"/>
</dbReference>
<evidence type="ECO:0000256" key="25">
    <source>
        <dbReference type="RuleBase" id="RU362114"/>
    </source>
</evidence>
<feature type="repeat" description="ANK" evidence="24">
    <location>
        <begin position="557"/>
        <end position="589"/>
    </location>
</feature>
<evidence type="ECO:0000256" key="19">
    <source>
        <dbReference type="ARBA" id="ARBA00023043"/>
    </source>
</evidence>
<dbReference type="Pfam" id="PF07647">
    <property type="entry name" value="SAM_2"/>
    <property type="match status" value="1"/>
</dbReference>
<dbReference type="PRINTS" id="PR01415">
    <property type="entry name" value="ANKYRIN"/>
</dbReference>
<dbReference type="InterPro" id="IPR013761">
    <property type="entry name" value="SAM/pointed_sf"/>
</dbReference>
<comment type="catalytic activity">
    <reaction evidence="23">
        <text>NAD(+) + (ADP-D-ribosyl)n-acceptor = nicotinamide + (ADP-D-ribosyl)n+1-acceptor + H(+).</text>
        <dbReference type="EC" id="2.4.2.30"/>
    </reaction>
</comment>
<keyword evidence="7 25" id="KW-0328">Glycosyltransferase</keyword>
<reference evidence="30 31" key="1">
    <citation type="submission" date="2025-04" db="UniProtKB">
        <authorList>
            <consortium name="RefSeq"/>
        </authorList>
    </citation>
    <scope>IDENTIFICATION</scope>
</reference>
<feature type="repeat" description="ANK" evidence="24">
    <location>
        <begin position="87"/>
        <end position="119"/>
    </location>
</feature>
<keyword evidence="21" id="KW-0539">Nucleus</keyword>
<evidence type="ECO:0000256" key="9">
    <source>
        <dbReference type="ARBA" id="ARBA00022687"/>
    </source>
</evidence>
<evidence type="ECO:0000256" key="5">
    <source>
        <dbReference type="ARBA" id="ARBA00022454"/>
    </source>
</evidence>
<feature type="repeat" description="ANK" evidence="24">
    <location>
        <begin position="120"/>
        <end position="152"/>
    </location>
</feature>
<dbReference type="GO" id="GO:0000139">
    <property type="term" value="C:Golgi membrane"/>
    <property type="evidence" value="ECO:0007669"/>
    <property type="project" value="UniProtKB-SubCell"/>
</dbReference>
<evidence type="ECO:0000256" key="24">
    <source>
        <dbReference type="PROSITE-ProRule" id="PRU00023"/>
    </source>
</evidence>
<dbReference type="GO" id="GO:0016055">
    <property type="term" value="P:Wnt signaling pathway"/>
    <property type="evidence" value="ECO:0007669"/>
    <property type="project" value="UniProtKB-KW"/>
</dbReference>
<keyword evidence="5" id="KW-0158">Chromosome</keyword>
<accession>A0A8B7YPF4</accession>
<evidence type="ECO:0000256" key="20">
    <source>
        <dbReference type="ARBA" id="ARBA00023136"/>
    </source>
</evidence>
<dbReference type="SUPFAM" id="SSF48403">
    <property type="entry name" value="Ankyrin repeat"/>
    <property type="match status" value="3"/>
</dbReference>
<evidence type="ECO:0000256" key="18">
    <source>
        <dbReference type="ARBA" id="ARBA00023034"/>
    </source>
</evidence>
<dbReference type="Gene3D" id="3.90.228.10">
    <property type="match status" value="1"/>
</dbReference>
<dbReference type="GO" id="GO:0000781">
    <property type="term" value="C:chromosome, telomeric region"/>
    <property type="evidence" value="ECO:0007669"/>
    <property type="project" value="UniProtKB-SubCell"/>
</dbReference>
<dbReference type="CDD" id="cd01438">
    <property type="entry name" value="tankyrase_like"/>
    <property type="match status" value="1"/>
</dbReference>
<dbReference type="Proteomes" id="UP000694845">
    <property type="component" value="Unplaced"/>
</dbReference>
<evidence type="ECO:0000313" key="29">
    <source>
        <dbReference type="Proteomes" id="UP000694845"/>
    </source>
</evidence>
<evidence type="ECO:0000256" key="15">
    <source>
        <dbReference type="ARBA" id="ARBA00022843"/>
    </source>
</evidence>
<dbReference type="RefSeq" id="XP_022094330.1">
    <property type="nucleotide sequence ID" value="XM_022238638.1"/>
</dbReference>
<dbReference type="PANTHER" id="PTHR24171">
    <property type="entry name" value="ANKYRIN REPEAT DOMAIN-CONTAINING PROTEIN 39-RELATED"/>
    <property type="match status" value="1"/>
</dbReference>
<dbReference type="PROSITE" id="PS50088">
    <property type="entry name" value="ANK_REPEAT"/>
    <property type="match status" value="14"/>
</dbReference>
<keyword evidence="29" id="KW-1185">Reference proteome</keyword>
<feature type="domain" description="PARP catalytic" evidence="28">
    <location>
        <begin position="973"/>
        <end position="1178"/>
    </location>
</feature>
<evidence type="ECO:0000256" key="4">
    <source>
        <dbReference type="ARBA" id="ARBA00004574"/>
    </source>
</evidence>
<keyword evidence="19 24" id="KW-0040">ANK repeat</keyword>
<dbReference type="OrthoDB" id="4772757at2759"/>
<dbReference type="GeneID" id="110981242"/>
<dbReference type="SMART" id="SM00454">
    <property type="entry name" value="SAM"/>
    <property type="match status" value="1"/>
</dbReference>
<evidence type="ECO:0000256" key="2">
    <source>
        <dbReference type="ARBA" id="ARBA00004395"/>
    </source>
</evidence>
<evidence type="ECO:0000256" key="22">
    <source>
        <dbReference type="ARBA" id="ARBA00024347"/>
    </source>
</evidence>
<feature type="repeat" description="ANK" evidence="24">
    <location>
        <begin position="524"/>
        <end position="556"/>
    </location>
</feature>
<evidence type="ECO:0000256" key="26">
    <source>
        <dbReference type="SAM" id="MobiDB-lite"/>
    </source>
</evidence>
<evidence type="ECO:0000256" key="17">
    <source>
        <dbReference type="ARBA" id="ARBA00023027"/>
    </source>
</evidence>
<keyword evidence="12" id="KW-0677">Repeat</keyword>
<dbReference type="PROSITE" id="PS50105">
    <property type="entry name" value="SAM_DOMAIN"/>
    <property type="match status" value="1"/>
</dbReference>
<keyword evidence="15" id="KW-0832">Ubl conjugation</keyword>
<keyword evidence="11" id="KW-0479">Metal-binding</keyword>
<dbReference type="InterPro" id="IPR002110">
    <property type="entry name" value="Ankyrin_rpt"/>
</dbReference>
<evidence type="ECO:0000313" key="31">
    <source>
        <dbReference type="RefSeq" id="XP_022094331.1"/>
    </source>
</evidence>
<gene>
    <name evidence="30 31" type="primary">LOC110981242</name>
</gene>
<dbReference type="FunFam" id="1.25.40.20:FF:000356">
    <property type="entry name" value="Poly [ADP-ribose] polymerase"/>
    <property type="match status" value="1"/>
</dbReference>
<evidence type="ECO:0000256" key="21">
    <source>
        <dbReference type="ARBA" id="ARBA00023242"/>
    </source>
</evidence>
<dbReference type="InterPro" id="IPR012317">
    <property type="entry name" value="Poly(ADP-ribose)pol_cat_dom"/>
</dbReference>
<dbReference type="PROSITE" id="PS51059">
    <property type="entry name" value="PARP_CATALYTIC"/>
    <property type="match status" value="1"/>
</dbReference>
<evidence type="ECO:0000256" key="10">
    <source>
        <dbReference type="ARBA" id="ARBA00022695"/>
    </source>
</evidence>
<comment type="similarity">
    <text evidence="22">Belongs to the ARTD/PARP family.</text>
</comment>
<dbReference type="FunFam" id="1.25.40.20:FF:000011">
    <property type="entry name" value="Poly [ADP-ribose] polymerase"/>
    <property type="match status" value="1"/>
</dbReference>
<keyword evidence="16" id="KW-0779">Telomere</keyword>
<keyword evidence="8 25" id="KW-0808">Transferase</keyword>
<dbReference type="FunFam" id="3.90.228.10:FF:000001">
    <property type="entry name" value="Poly [ADP-ribose] polymerase tankyrase-2"/>
    <property type="match status" value="1"/>
</dbReference>
<dbReference type="FunFam" id="1.25.40.20:FF:000009">
    <property type="entry name" value="Poly [ADP-ribose] polymerase"/>
    <property type="match status" value="1"/>
</dbReference>
<feature type="repeat" description="ANK" evidence="24">
    <location>
        <begin position="54"/>
        <end position="86"/>
    </location>
</feature>
<comment type="subcellular location">
    <subcellularLocation>
        <location evidence="4">Chromosome</location>
        <location evidence="4">Telomere</location>
    </subcellularLocation>
    <subcellularLocation>
        <location evidence="3">Cytoplasm</location>
    </subcellularLocation>
    <subcellularLocation>
        <location evidence="2">Golgi apparatus membrane</location>
        <topology evidence="2">Peripheral membrane protein</topology>
    </subcellularLocation>
    <subcellularLocation>
        <location evidence="1">Nucleus</location>
    </subcellularLocation>
</comment>
<dbReference type="CDD" id="cd09524">
    <property type="entry name" value="SAM_tankyrase1_2"/>
    <property type="match status" value="1"/>
</dbReference>
<dbReference type="GO" id="GO:0003950">
    <property type="term" value="F:NAD+ poly-ADP-ribosyltransferase activity"/>
    <property type="evidence" value="ECO:0007669"/>
    <property type="project" value="UniProtKB-UniRule"/>
</dbReference>
<dbReference type="Pfam" id="PF12796">
    <property type="entry name" value="Ank_2"/>
    <property type="match status" value="5"/>
</dbReference>
<name>A0A8B7YPF4_ACAPL</name>
<evidence type="ECO:0000256" key="23">
    <source>
        <dbReference type="ARBA" id="ARBA00033987"/>
    </source>
</evidence>
<dbReference type="GO" id="GO:0005634">
    <property type="term" value="C:nucleus"/>
    <property type="evidence" value="ECO:0007669"/>
    <property type="project" value="UniProtKB-SubCell"/>
</dbReference>
<dbReference type="InterPro" id="IPR036770">
    <property type="entry name" value="Ankyrin_rpt-contain_sf"/>
</dbReference>
<feature type="repeat" description="ANK" evidence="24">
    <location>
        <begin position="743"/>
        <end position="775"/>
    </location>
</feature>
<dbReference type="EC" id="2.4.2.-" evidence="25"/>
<evidence type="ECO:0000256" key="11">
    <source>
        <dbReference type="ARBA" id="ARBA00022723"/>
    </source>
</evidence>
<dbReference type="PROSITE" id="PS50297">
    <property type="entry name" value="ANK_REP_REGION"/>
    <property type="match status" value="14"/>
</dbReference>
<keyword evidence="13" id="KW-0013">ADP-ribosylation</keyword>
<feature type="repeat" description="ANK" evidence="24">
    <location>
        <begin position="396"/>
        <end position="428"/>
    </location>
</feature>
<dbReference type="Pfam" id="PF13637">
    <property type="entry name" value="Ank_4"/>
    <property type="match status" value="1"/>
</dbReference>